<accession>A0A4P7MY20</accession>
<reference evidence="1 2" key="1">
    <citation type="journal article" date="2019" name="Mol. Biol. Evol.">
        <title>Blast fungal genomes show frequent chromosomal changes, gene gains and losses, and effector gene turnover.</title>
        <authorList>
            <person name="Gomez Luciano L.B."/>
            <person name="Jason Tsai I."/>
            <person name="Chuma I."/>
            <person name="Tosa Y."/>
            <person name="Chen Y.H."/>
            <person name="Li J.Y."/>
            <person name="Li M.Y."/>
            <person name="Jade Lu M.Y."/>
            <person name="Nakayashiki H."/>
            <person name="Li W.H."/>
        </authorList>
    </citation>
    <scope>NUCLEOTIDE SEQUENCE [LARGE SCALE GENOMIC DNA]</scope>
    <source>
        <strain evidence="1">MZ5-1-6</strain>
    </source>
</reference>
<sequence>MDSSPPCRRLYRDVGSSPVVVAGEAQHFRALTEAEWQTIGVHQDVNVPVLICQAFSRFA</sequence>
<gene>
    <name evidence="1" type="ORF">PoMZ_10533</name>
</gene>
<protein>
    <submittedName>
        <fullName evidence="1">Uncharacterized protein</fullName>
    </submittedName>
</protein>
<evidence type="ECO:0000313" key="1">
    <source>
        <dbReference type="EMBL" id="QBZ54823.1"/>
    </source>
</evidence>
<dbReference type="Proteomes" id="UP000294847">
    <property type="component" value="Chromosome 1"/>
</dbReference>
<dbReference type="AlphaFoldDB" id="A0A4P7MY20"/>
<proteinExistence type="predicted"/>
<evidence type="ECO:0000313" key="2">
    <source>
        <dbReference type="Proteomes" id="UP000294847"/>
    </source>
</evidence>
<name>A0A4P7MY20_PYROR</name>
<organism evidence="1 2">
    <name type="scientific">Pyricularia oryzae</name>
    <name type="common">Rice blast fungus</name>
    <name type="synonym">Magnaporthe oryzae</name>
    <dbReference type="NCBI Taxonomy" id="318829"/>
    <lineage>
        <taxon>Eukaryota</taxon>
        <taxon>Fungi</taxon>
        <taxon>Dikarya</taxon>
        <taxon>Ascomycota</taxon>
        <taxon>Pezizomycotina</taxon>
        <taxon>Sordariomycetes</taxon>
        <taxon>Sordariomycetidae</taxon>
        <taxon>Magnaporthales</taxon>
        <taxon>Pyriculariaceae</taxon>
        <taxon>Pyricularia</taxon>
    </lineage>
</organism>
<dbReference type="EMBL" id="CP034204">
    <property type="protein sequence ID" value="QBZ54823.1"/>
    <property type="molecule type" value="Genomic_DNA"/>
</dbReference>